<feature type="domain" description="VOC" evidence="16">
    <location>
        <begin position="7"/>
        <end position="122"/>
    </location>
</feature>
<dbReference type="InterPro" id="IPR000486">
    <property type="entry name" value="Xdiol_ring_cleave_dOase_1/2"/>
</dbReference>
<evidence type="ECO:0000256" key="7">
    <source>
        <dbReference type="ARBA" id="ARBA00022723"/>
    </source>
</evidence>
<evidence type="ECO:0000256" key="14">
    <source>
        <dbReference type="ARBA" id="ARBA00031146"/>
    </source>
</evidence>
<dbReference type="EC" id="1.13.11.2" evidence="5"/>
<dbReference type="EMBL" id="AP015030">
    <property type="protein sequence ID" value="BAW26919.1"/>
    <property type="molecule type" value="Genomic_DNA"/>
</dbReference>
<organism evidence="17 19">
    <name type="scientific">Pseudomonas putida</name>
    <name type="common">Arthrobacter siderocapsulatus</name>
    <dbReference type="NCBI Taxonomy" id="303"/>
    <lineage>
        <taxon>Bacteria</taxon>
        <taxon>Pseudomonadati</taxon>
        <taxon>Pseudomonadota</taxon>
        <taxon>Gammaproteobacteria</taxon>
        <taxon>Pseudomonadales</taxon>
        <taxon>Pseudomonadaceae</taxon>
        <taxon>Pseudomonas</taxon>
    </lineage>
</organism>
<evidence type="ECO:0000313" key="19">
    <source>
        <dbReference type="Proteomes" id="UP000218731"/>
    </source>
</evidence>
<dbReference type="InterPro" id="IPR054560">
    <property type="entry name" value="XylE-like_N"/>
</dbReference>
<comment type="cofactor">
    <cofactor evidence="2 15">
        <name>Fe(2+)</name>
        <dbReference type="ChEBI" id="CHEBI:29033"/>
    </cofactor>
</comment>
<evidence type="ECO:0000256" key="2">
    <source>
        <dbReference type="ARBA" id="ARBA00001954"/>
    </source>
</evidence>
<protein>
    <recommendedName>
        <fullName evidence="6">Metapyrocatechase</fullName>
        <ecNumber evidence="5">1.13.11.2</ecNumber>
    </recommendedName>
    <alternativeName>
        <fullName evidence="14">CatO2ase</fullName>
    </alternativeName>
    <alternativeName>
        <fullName evidence="13">Catechol 2,3-dioxygenase</fullName>
    </alternativeName>
</protein>
<evidence type="ECO:0000256" key="13">
    <source>
        <dbReference type="ARBA" id="ARBA00030369"/>
    </source>
</evidence>
<dbReference type="NCBIfam" id="TIGR03211">
    <property type="entry name" value="catechol_2_3"/>
    <property type="match status" value="1"/>
</dbReference>
<dbReference type="GO" id="GO:0008198">
    <property type="term" value="F:ferrous iron binding"/>
    <property type="evidence" value="ECO:0007669"/>
    <property type="project" value="InterPro"/>
</dbReference>
<comment type="catalytic activity">
    <reaction evidence="1">
        <text>catechol + O2 = (2Z,4E)-2-hydroxy-6-oxohexa-2,4-dienoate + H(+)</text>
        <dbReference type="Rhea" id="RHEA:17337"/>
        <dbReference type="ChEBI" id="CHEBI:15378"/>
        <dbReference type="ChEBI" id="CHEBI:15379"/>
        <dbReference type="ChEBI" id="CHEBI:18135"/>
        <dbReference type="ChEBI" id="CHEBI:71198"/>
        <dbReference type="EC" id="1.13.11.2"/>
    </reaction>
</comment>
<dbReference type="CDD" id="cd07243">
    <property type="entry name" value="2_3_CTD_C"/>
    <property type="match status" value="1"/>
</dbReference>
<dbReference type="InterPro" id="IPR004360">
    <property type="entry name" value="Glyas_Fos-R_dOase_dom"/>
</dbReference>
<dbReference type="Pfam" id="PF00903">
    <property type="entry name" value="Glyoxalase"/>
    <property type="match status" value="1"/>
</dbReference>
<evidence type="ECO:0000256" key="1">
    <source>
        <dbReference type="ARBA" id="ARBA00000163"/>
    </source>
</evidence>
<sequence>MKKGVMRPGHVQIRVLDIEEAVKHYTDLMGLIETDRDEQGRVYLKAWTEVDKFSVVLVEADEPGCDFMGFKVVDEAALVQLEKDLVAYGLDVEQIPEGELKDCGRRIRFTVPSGHAFELYADKLCTGKWGITEVNPEAWPRGLQGMKALRFDHCLFYGPELAAVYDIFVNVLGFHLAEQVLDPEGTRVAQFLTVSMKEHDIAFIHHEEKGKLHHASFYLETWEDVLRAADLITMTDTSIDIGPTRHGLTHGKTIYFFDPSGNRNEVFCGGDYTYPDHKPVTWTTEELGKAIFYHDRTLNERFMAVLT</sequence>
<comment type="subunit">
    <text evidence="4">Homotetramer.</text>
</comment>
<keyword evidence="11 15" id="KW-0560">Oxidoreductase</keyword>
<evidence type="ECO:0000256" key="10">
    <source>
        <dbReference type="ARBA" id="ARBA00022964"/>
    </source>
</evidence>
<dbReference type="SUPFAM" id="SSF54593">
    <property type="entry name" value="Glyoxalase/Bleomycin resistance protein/Dihydroxybiphenyl dioxygenase"/>
    <property type="match status" value="1"/>
</dbReference>
<dbReference type="Proteomes" id="UP000218731">
    <property type="component" value="Plasmid pKF715A"/>
</dbReference>
<dbReference type="AlphaFoldDB" id="A0A1L7NN73"/>
<reference evidence="17 19" key="1">
    <citation type="submission" date="2015-11" db="EMBL/GenBank/DDBJ databases">
        <title>Complete genome sequencing of a biphenyl-degrading bacterium, Pseudomonas putida KF715 (=NBRC110667).</title>
        <authorList>
            <person name="Suenaga H."/>
            <person name="Fujihara N."/>
            <person name="Watanabe T."/>
            <person name="Hirose J."/>
            <person name="Kimura N."/>
            <person name="Yamazoe A."/>
            <person name="Hosoyama A."/>
            <person name="Shimodaira J."/>
            <person name="Furukawa K."/>
        </authorList>
    </citation>
    <scope>NUCLEOTIDE SEQUENCE [LARGE SCALE GENOMIC DNA]</scope>
    <source>
        <strain evidence="17 19">KF715</strain>
        <plasmid evidence="17">pKF715A</plasmid>
        <plasmid evidence="19">Plasmid pkf715a dna</plasmid>
    </source>
</reference>
<geneLocation type="plasmid" evidence="17">
    <name>pKF715A</name>
</geneLocation>
<proteinExistence type="inferred from homology"/>
<evidence type="ECO:0000256" key="5">
    <source>
        <dbReference type="ARBA" id="ARBA00013117"/>
    </source>
</evidence>
<keyword evidence="17" id="KW-0614">Plasmid</keyword>
<dbReference type="InterPro" id="IPR017624">
    <property type="entry name" value="Catechol_2-3_dOase"/>
</dbReference>
<evidence type="ECO:0000256" key="15">
    <source>
        <dbReference type="RuleBase" id="RU000683"/>
    </source>
</evidence>
<keyword evidence="7" id="KW-0479">Metal-binding</keyword>
<keyword evidence="12 15" id="KW-0408">Iron</keyword>
<dbReference type="PROSITE" id="PS00082">
    <property type="entry name" value="EXTRADIOL_DIOXYGENAS"/>
    <property type="match status" value="1"/>
</dbReference>
<evidence type="ECO:0000256" key="12">
    <source>
        <dbReference type="ARBA" id="ARBA00023004"/>
    </source>
</evidence>
<keyword evidence="10 15" id="KW-0223">Dioxygenase</keyword>
<evidence type="ECO:0000259" key="16">
    <source>
        <dbReference type="PROSITE" id="PS51819"/>
    </source>
</evidence>
<accession>A0A1L7NN73</accession>
<dbReference type="GO" id="GO:0018577">
    <property type="term" value="F:catechol 2,3-dioxygenase activity"/>
    <property type="evidence" value="ECO:0007669"/>
    <property type="project" value="UniProtKB-EC"/>
</dbReference>
<evidence type="ECO:0000313" key="18">
    <source>
        <dbReference type="EMBL" id="BAW26932.1"/>
    </source>
</evidence>
<keyword evidence="9 15" id="KW-0058">Aromatic hydrocarbons catabolism</keyword>
<geneLocation type="plasmid" evidence="19">
    <name>pkf715a dna</name>
</geneLocation>
<dbReference type="RefSeq" id="WP_096427092.1">
    <property type="nucleotide sequence ID" value="NZ_AP015030.1"/>
</dbReference>
<dbReference type="InterPro" id="IPR029068">
    <property type="entry name" value="Glyas_Bleomycin-R_OHBP_Dase"/>
</dbReference>
<feature type="domain" description="VOC" evidence="16">
    <location>
        <begin position="150"/>
        <end position="269"/>
    </location>
</feature>
<dbReference type="EMBL" id="AP015030">
    <property type="protein sequence ID" value="BAW26932.1"/>
    <property type="molecule type" value="Genomic_DNA"/>
</dbReference>
<evidence type="ECO:0000256" key="4">
    <source>
        <dbReference type="ARBA" id="ARBA00011881"/>
    </source>
</evidence>
<keyword evidence="8" id="KW-0677">Repeat</keyword>
<name>A0A1L7NN73_PSEPU</name>
<evidence type="ECO:0000256" key="11">
    <source>
        <dbReference type="ARBA" id="ARBA00023002"/>
    </source>
</evidence>
<dbReference type="PROSITE" id="PS51819">
    <property type="entry name" value="VOC"/>
    <property type="match status" value="2"/>
</dbReference>
<gene>
    <name evidence="17" type="ORF">KF715C_pA4140</name>
    <name evidence="18" type="ORF">KF715C_pA4270</name>
</gene>
<dbReference type="InterPro" id="IPR037523">
    <property type="entry name" value="VOC_core"/>
</dbReference>
<evidence type="ECO:0000256" key="3">
    <source>
        <dbReference type="ARBA" id="ARBA00008784"/>
    </source>
</evidence>
<evidence type="ECO:0000256" key="9">
    <source>
        <dbReference type="ARBA" id="ARBA00022797"/>
    </source>
</evidence>
<dbReference type="Pfam" id="PF22247">
    <property type="entry name" value="Diox-like_N"/>
    <property type="match status" value="1"/>
</dbReference>
<evidence type="ECO:0000313" key="17">
    <source>
        <dbReference type="EMBL" id="BAW26919.1"/>
    </source>
</evidence>
<comment type="similarity">
    <text evidence="3 15">Belongs to the extradiol ring-cleavage dioxygenase family.</text>
</comment>
<dbReference type="Gene3D" id="3.10.180.10">
    <property type="entry name" value="2,3-Dihydroxybiphenyl 1,2-Dioxygenase, domain 1"/>
    <property type="match status" value="2"/>
</dbReference>
<evidence type="ECO:0000256" key="6">
    <source>
        <dbReference type="ARBA" id="ARBA00022190"/>
    </source>
</evidence>
<evidence type="ECO:0000256" key="8">
    <source>
        <dbReference type="ARBA" id="ARBA00022737"/>
    </source>
</evidence>